<name>A0A8T0S3D3_PANVG</name>
<dbReference type="EMBL" id="CM029046">
    <property type="protein sequence ID" value="KAG2591725.1"/>
    <property type="molecule type" value="Genomic_DNA"/>
</dbReference>
<feature type="compositionally biased region" description="Basic and acidic residues" evidence="2">
    <location>
        <begin position="386"/>
        <end position="399"/>
    </location>
</feature>
<keyword evidence="1" id="KW-0175">Coiled coil</keyword>
<accession>A0A8T0S3D3</accession>
<organism evidence="3 4">
    <name type="scientific">Panicum virgatum</name>
    <name type="common">Blackwell switchgrass</name>
    <dbReference type="NCBI Taxonomy" id="38727"/>
    <lineage>
        <taxon>Eukaryota</taxon>
        <taxon>Viridiplantae</taxon>
        <taxon>Streptophyta</taxon>
        <taxon>Embryophyta</taxon>
        <taxon>Tracheophyta</taxon>
        <taxon>Spermatophyta</taxon>
        <taxon>Magnoliopsida</taxon>
        <taxon>Liliopsida</taxon>
        <taxon>Poales</taxon>
        <taxon>Poaceae</taxon>
        <taxon>PACMAD clade</taxon>
        <taxon>Panicoideae</taxon>
        <taxon>Panicodae</taxon>
        <taxon>Paniceae</taxon>
        <taxon>Panicinae</taxon>
        <taxon>Panicum</taxon>
        <taxon>Panicum sect. Hiantes</taxon>
    </lineage>
</organism>
<comment type="caution">
    <text evidence="3">The sequence shown here is derived from an EMBL/GenBank/DDBJ whole genome shotgun (WGS) entry which is preliminary data.</text>
</comment>
<feature type="region of interest" description="Disordered" evidence="2">
    <location>
        <begin position="106"/>
        <end position="130"/>
    </location>
</feature>
<dbReference type="AlphaFoldDB" id="A0A8T0S3D3"/>
<feature type="region of interest" description="Disordered" evidence="2">
    <location>
        <begin position="159"/>
        <end position="263"/>
    </location>
</feature>
<feature type="region of interest" description="Disordered" evidence="2">
    <location>
        <begin position="318"/>
        <end position="415"/>
    </location>
</feature>
<dbReference type="EMBL" id="CM029046">
    <property type="protein sequence ID" value="KAG2591723.1"/>
    <property type="molecule type" value="Genomic_DNA"/>
</dbReference>
<evidence type="ECO:0000313" key="4">
    <source>
        <dbReference type="Proteomes" id="UP000823388"/>
    </source>
</evidence>
<feature type="compositionally biased region" description="Polar residues" evidence="2">
    <location>
        <begin position="348"/>
        <end position="370"/>
    </location>
</feature>
<feature type="region of interest" description="Disordered" evidence="2">
    <location>
        <begin position="584"/>
        <end position="616"/>
    </location>
</feature>
<dbReference type="InterPro" id="IPR038777">
    <property type="entry name" value="At4g18490-like"/>
</dbReference>
<protein>
    <submittedName>
        <fullName evidence="3">Uncharacterized protein</fullName>
    </submittedName>
</protein>
<feature type="compositionally biased region" description="Polar residues" evidence="2">
    <location>
        <begin position="490"/>
        <end position="501"/>
    </location>
</feature>
<feature type="compositionally biased region" description="Polar residues" evidence="2">
    <location>
        <begin position="593"/>
        <end position="611"/>
    </location>
</feature>
<feature type="compositionally biased region" description="Polar residues" evidence="2">
    <location>
        <begin position="218"/>
        <end position="231"/>
    </location>
</feature>
<dbReference type="PANTHER" id="PTHR36380:SF1">
    <property type="entry name" value="OS01G0755100 PROTEIN"/>
    <property type="match status" value="1"/>
</dbReference>
<feature type="compositionally biased region" description="Polar residues" evidence="2">
    <location>
        <begin position="516"/>
        <end position="531"/>
    </location>
</feature>
<gene>
    <name evidence="3" type="ORF">PVAP13_5NG487200</name>
</gene>
<evidence type="ECO:0000313" key="3">
    <source>
        <dbReference type="EMBL" id="KAG2591725.1"/>
    </source>
</evidence>
<evidence type="ECO:0000256" key="1">
    <source>
        <dbReference type="SAM" id="Coils"/>
    </source>
</evidence>
<feature type="compositionally biased region" description="Polar residues" evidence="2">
    <location>
        <begin position="324"/>
        <end position="341"/>
    </location>
</feature>
<reference evidence="3 4" key="1">
    <citation type="submission" date="2020-05" db="EMBL/GenBank/DDBJ databases">
        <title>WGS assembly of Panicum virgatum.</title>
        <authorList>
            <person name="Lovell J.T."/>
            <person name="Jenkins J."/>
            <person name="Shu S."/>
            <person name="Juenger T.E."/>
            <person name="Schmutz J."/>
        </authorList>
    </citation>
    <scope>NUCLEOTIDE SEQUENCE [LARGE SCALE GENOMIC DNA]</scope>
    <source>
        <strain evidence="3">AP13</strain>
        <strain evidence="4">cv. AP13</strain>
    </source>
</reference>
<feature type="coiled-coil region" evidence="1">
    <location>
        <begin position="706"/>
        <end position="733"/>
    </location>
</feature>
<sequence length="782" mass="84678">MFKPPLSSLKLKPEFADTMDESRKRDVPTANAKNISSPLDEDFGNDFLSSWKLPKSGKDTIDFSVDSVPKSSKRFSFGNLDDFGLDGAFDKLPSFKMGMSDLDFSSPLKKKAKHSSSNGDDLSDGKKESEKDNFSFSFDFNELGKFSLDAKLGIEEKSMNKFTGKVDPVSSEGNKDAQRGLSAKTSAIPEDNNSKGKPQTQDVCTLRPSHPTNHESVKNASRPASNINATDSSDKIQEHTSVSPAIMKQTKVDSAPNGNHRELPKEICPTKAAVNIPRQNFSGSALSGEDPTQLLADPMNSKGATIADIGKVHMSLESNDKEQSIGSQSKDTSTIDPNVSGSLLGHFDSQNEVMEESASLNEGSQGNRSFSGVHKKLLKKTSYGTKDTDEGKETDEGTSGHKSLSSSMQRNVESALANETGSFSLVSKSTNMKASRVDLTSETALNQLSGASKVIQKMTLHPTDLKREHKQANGGPDKCKTALSKTYSKPASHGLLTTSINAKGDRNAKSGLEPPSSGNSSLLNARNSTAHSTGHKIVANHVLLKSSNAPDSLQVTHSKDIKMSRISHLTGARVAKLGIRSPMSDRVPEKESVQLSGTKGSPLTTSQTLNSVPEGKPALPSPAIMQKIPEGSVRDPKTPTVLKRIMRSPAVRKSPQTVPELGNEMILRSGTPKAHVDIAISSHMPSEMGDISDLELPMLLENDGNLEKAEACRKELEDICILLKRKHAEAKELAVRAIVNNNNMLMLNHPMFEEKIYSIQKFANNLRSKKYLFEEVGSINTH</sequence>
<dbReference type="PANTHER" id="PTHR36380">
    <property type="entry name" value="BNAA03G58330D PROTEIN"/>
    <property type="match status" value="1"/>
</dbReference>
<keyword evidence="4" id="KW-1185">Reference proteome</keyword>
<feature type="compositionally biased region" description="Polar residues" evidence="2">
    <location>
        <begin position="400"/>
        <end position="415"/>
    </location>
</feature>
<evidence type="ECO:0000256" key="2">
    <source>
        <dbReference type="SAM" id="MobiDB-lite"/>
    </source>
</evidence>
<dbReference type="Proteomes" id="UP000823388">
    <property type="component" value="Chromosome 5N"/>
</dbReference>
<feature type="region of interest" description="Disordered" evidence="2">
    <location>
        <begin position="490"/>
        <end position="531"/>
    </location>
</feature>
<proteinExistence type="predicted"/>
<feature type="compositionally biased region" description="Basic and acidic residues" evidence="2">
    <location>
        <begin position="11"/>
        <end position="27"/>
    </location>
</feature>
<feature type="region of interest" description="Disordered" evidence="2">
    <location>
        <begin position="1"/>
        <end position="42"/>
    </location>
</feature>